<gene>
    <name evidence="4" type="ORF">WKV44_02900</name>
</gene>
<dbReference type="Gene3D" id="1.10.590.10">
    <property type="entry name" value="Chorismate mutase, AroQ class superfamily, eukaryotic"/>
    <property type="match status" value="1"/>
</dbReference>
<comment type="subcellular location">
    <subcellularLocation>
        <location evidence="1">Cytoplasm</location>
    </subcellularLocation>
</comment>
<accession>A0ABU9UBY4</accession>
<dbReference type="Proteomes" id="UP001466331">
    <property type="component" value="Unassembled WGS sequence"/>
</dbReference>
<dbReference type="RefSeq" id="WP_420068933.1">
    <property type="nucleotide sequence ID" value="NZ_JBCHKQ010000001.1"/>
</dbReference>
<dbReference type="NCBIfam" id="TIGR01802">
    <property type="entry name" value="CM_pl-yst"/>
    <property type="match status" value="1"/>
</dbReference>
<dbReference type="PANTHER" id="PTHR21145">
    <property type="entry name" value="CHORISMATE MUTASE"/>
    <property type="match status" value="1"/>
</dbReference>
<name>A0ABU9UBY4_9SPIR</name>
<keyword evidence="2" id="KW-0963">Cytoplasm</keyword>
<evidence type="ECO:0000256" key="3">
    <source>
        <dbReference type="ARBA" id="ARBA00023235"/>
    </source>
</evidence>
<evidence type="ECO:0000313" key="4">
    <source>
        <dbReference type="EMBL" id="MEM5947485.1"/>
    </source>
</evidence>
<dbReference type="PROSITE" id="PS51169">
    <property type="entry name" value="CHORISMATE_MUT_3"/>
    <property type="match status" value="1"/>
</dbReference>
<dbReference type="PANTHER" id="PTHR21145:SF12">
    <property type="entry name" value="CHORISMATE MUTASE"/>
    <property type="match status" value="1"/>
</dbReference>
<dbReference type="EC" id="5.4.99.5" evidence="4"/>
<dbReference type="InterPro" id="IPR008238">
    <property type="entry name" value="Chorismate_mutase_AroQ_euk"/>
</dbReference>
<dbReference type="InterPro" id="IPR036263">
    <property type="entry name" value="Chorismate_II_sf"/>
</dbReference>
<reference evidence="4 5" key="1">
    <citation type="submission" date="2024-03" db="EMBL/GenBank/DDBJ databases">
        <title>Ignisphaera cupida sp. nov., a hyperthermophilic hydrolytic archaeon from a hot spring of Kamchatka, and proposal of Ignisphaeraceae fam. nov.</title>
        <authorList>
            <person name="Podosokorskaya O.A."/>
            <person name="Elcheninov A.G."/>
            <person name="Maltseva A.I."/>
            <person name="Zayulina K.S."/>
            <person name="Novikov A."/>
            <person name="Merkel A.Y."/>
        </authorList>
    </citation>
    <scope>NUCLEOTIDE SEQUENCE [LARGE SCALE GENOMIC DNA]</scope>
    <source>
        <strain evidence="4 5">38H-sp</strain>
    </source>
</reference>
<proteinExistence type="predicted"/>
<dbReference type="EMBL" id="JBCHKQ010000001">
    <property type="protein sequence ID" value="MEM5947485.1"/>
    <property type="molecule type" value="Genomic_DNA"/>
</dbReference>
<protein>
    <submittedName>
        <fullName evidence="4">Chorismate mutase</fullName>
        <ecNumber evidence="4">5.4.99.5</ecNumber>
    </submittedName>
</protein>
<organism evidence="4 5">
    <name type="scientific">Rarispira pelagica</name>
    <dbReference type="NCBI Taxonomy" id="3141764"/>
    <lineage>
        <taxon>Bacteria</taxon>
        <taxon>Pseudomonadati</taxon>
        <taxon>Spirochaetota</taxon>
        <taxon>Spirochaetia</taxon>
        <taxon>Winmispirales</taxon>
        <taxon>Winmispiraceae</taxon>
        <taxon>Rarispira</taxon>
    </lineage>
</organism>
<keyword evidence="3 4" id="KW-0413">Isomerase</keyword>
<comment type="caution">
    <text evidence="4">The sequence shown here is derived from an EMBL/GenBank/DDBJ whole genome shotgun (WGS) entry which is preliminary data.</text>
</comment>
<dbReference type="GO" id="GO:0004106">
    <property type="term" value="F:chorismate mutase activity"/>
    <property type="evidence" value="ECO:0007669"/>
    <property type="project" value="UniProtKB-EC"/>
</dbReference>
<sequence>MSHDDFNLDIIAARLSALEESIIVRLLERAQFCHNPVVYLPGHSGFSGGEHQSLFEIRLRYQEEMDAVFGRFCVPEERPFYRDLPAPRRIVSVDVSCLGLDDFERINLMPRIVESYLALLPEICPKGDDGQYGSSVEHDVMALQALGRRIHYGSIMVAESKFRMNREGYTALIKAEDRDGLLSLLSRPEVEETILARVREKTSTIQSGVDRRIRRVVEPDVIVSFYRDTIIPLTKEGEVLYLLNRRIEN</sequence>
<evidence type="ECO:0000313" key="5">
    <source>
        <dbReference type="Proteomes" id="UP001466331"/>
    </source>
</evidence>
<keyword evidence="5" id="KW-1185">Reference proteome</keyword>
<evidence type="ECO:0000256" key="1">
    <source>
        <dbReference type="ARBA" id="ARBA00004496"/>
    </source>
</evidence>
<dbReference type="SUPFAM" id="SSF48600">
    <property type="entry name" value="Chorismate mutase II"/>
    <property type="match status" value="1"/>
</dbReference>
<evidence type="ECO:0000256" key="2">
    <source>
        <dbReference type="ARBA" id="ARBA00022490"/>
    </source>
</evidence>
<dbReference type="InterPro" id="IPR037039">
    <property type="entry name" value="CM_AroQ_sf_eucaryotic"/>
</dbReference>